<dbReference type="EMBL" id="LCBN01000080">
    <property type="protein sequence ID" value="KKS11216.1"/>
    <property type="molecule type" value="Genomic_DNA"/>
</dbReference>
<protein>
    <submittedName>
        <fullName evidence="2">Uncharacterized protein</fullName>
    </submittedName>
</protein>
<sequence length="226" mass="26007">MANKFEGYTGKIAESEVLGETTPEEKEREKEFNGEYISFKQAVELVKDNGRQPFEDPTNPEEKPFPHDLHATLVEMLSLDNYEQLRFYTAVGSYLDKKHGVDAFVELDLGGGDLVRATLDMTQNPNKQDYKADVVFQWPNEGLDRKDPSDRVAWQDKVSEVSKELTDVLTTEARVAGKTIRSLNEEEIKESYEIAEARKHSHKWRAGLPIRKNRNLHSQQYHEHEA</sequence>
<evidence type="ECO:0000313" key="3">
    <source>
        <dbReference type="Proteomes" id="UP000034753"/>
    </source>
</evidence>
<proteinExistence type="predicted"/>
<comment type="caution">
    <text evidence="2">The sequence shown here is derived from an EMBL/GenBank/DDBJ whole genome shotgun (WGS) entry which is preliminary data.</text>
</comment>
<dbReference type="AlphaFoldDB" id="A0A0G0YNN7"/>
<feature type="compositionally biased region" description="Basic residues" evidence="1">
    <location>
        <begin position="199"/>
        <end position="215"/>
    </location>
</feature>
<feature type="region of interest" description="Disordered" evidence="1">
    <location>
        <begin position="198"/>
        <end position="226"/>
    </location>
</feature>
<name>A0A0G0YNN7_9BACT</name>
<accession>A0A0G0YNN7</accession>
<dbReference type="Proteomes" id="UP000034753">
    <property type="component" value="Unassembled WGS sequence"/>
</dbReference>
<gene>
    <name evidence="2" type="ORF">UU67_C0080G0002</name>
</gene>
<organism evidence="2 3">
    <name type="scientific">Candidatus Daviesbacteria bacterium GW2011_GWB1_41_5</name>
    <dbReference type="NCBI Taxonomy" id="1618429"/>
    <lineage>
        <taxon>Bacteria</taxon>
        <taxon>Candidatus Daviesiibacteriota</taxon>
    </lineage>
</organism>
<evidence type="ECO:0000256" key="1">
    <source>
        <dbReference type="SAM" id="MobiDB-lite"/>
    </source>
</evidence>
<reference evidence="2 3" key="1">
    <citation type="journal article" date="2015" name="Nature">
        <title>rRNA introns, odd ribosomes, and small enigmatic genomes across a large radiation of phyla.</title>
        <authorList>
            <person name="Brown C.T."/>
            <person name="Hug L.A."/>
            <person name="Thomas B.C."/>
            <person name="Sharon I."/>
            <person name="Castelle C.J."/>
            <person name="Singh A."/>
            <person name="Wilkins M.J."/>
            <person name="Williams K.H."/>
            <person name="Banfield J.F."/>
        </authorList>
    </citation>
    <scope>NUCLEOTIDE SEQUENCE [LARGE SCALE GENOMIC DNA]</scope>
</reference>
<evidence type="ECO:0000313" key="2">
    <source>
        <dbReference type="EMBL" id="KKS11216.1"/>
    </source>
</evidence>